<gene>
    <name evidence="1" type="ORF">BELL_1084g00030</name>
</gene>
<evidence type="ECO:0000313" key="2">
    <source>
        <dbReference type="Proteomes" id="UP000297229"/>
    </source>
</evidence>
<organism evidence="1 2">
    <name type="scientific">Botrytis elliptica</name>
    <dbReference type="NCBI Taxonomy" id="278938"/>
    <lineage>
        <taxon>Eukaryota</taxon>
        <taxon>Fungi</taxon>
        <taxon>Dikarya</taxon>
        <taxon>Ascomycota</taxon>
        <taxon>Pezizomycotina</taxon>
        <taxon>Leotiomycetes</taxon>
        <taxon>Helotiales</taxon>
        <taxon>Sclerotiniaceae</taxon>
        <taxon>Botrytis</taxon>
    </lineage>
</organism>
<reference evidence="1 2" key="1">
    <citation type="submission" date="2017-12" db="EMBL/GenBank/DDBJ databases">
        <title>Comparative genomics of Botrytis spp.</title>
        <authorList>
            <person name="Valero-Jimenez C.A."/>
            <person name="Tapia P."/>
            <person name="Veloso J."/>
            <person name="Silva-Moreno E."/>
            <person name="Staats M."/>
            <person name="Valdes J.H."/>
            <person name="Van Kan J.A.L."/>
        </authorList>
    </citation>
    <scope>NUCLEOTIDE SEQUENCE [LARGE SCALE GENOMIC DNA]</scope>
    <source>
        <strain evidence="1 2">Be9601</strain>
    </source>
</reference>
<dbReference type="Proteomes" id="UP000297229">
    <property type="component" value="Unassembled WGS sequence"/>
</dbReference>
<proteinExistence type="predicted"/>
<evidence type="ECO:0000313" key="1">
    <source>
        <dbReference type="EMBL" id="TGO63211.1"/>
    </source>
</evidence>
<keyword evidence="2" id="KW-1185">Reference proteome</keyword>
<comment type="caution">
    <text evidence="1">The sequence shown here is derived from an EMBL/GenBank/DDBJ whole genome shotgun (WGS) entry which is preliminary data.</text>
</comment>
<name>A0A4Z1INR2_9HELO</name>
<dbReference type="EMBL" id="PQXM01001082">
    <property type="protein sequence ID" value="TGO63211.1"/>
    <property type="molecule type" value="Genomic_DNA"/>
</dbReference>
<accession>A0A4Z1INR2</accession>
<sequence length="163" mass="19934">MEMLTMRDLNVEKILLEKLQFPRLFKLQGFGKPERELLVKQKPKKRELADAETFVQAKHKSKLAAQVWVNLSHGNVRREYYHLFIHRLHARQYCQLLEEPEPDNYEYLGWYSEDHLPPFIRAVTKKDLQRARHWPFAKGSRPHRMRARVKPSWYWHFKYMEYV</sequence>
<protein>
    <submittedName>
        <fullName evidence="1">Uncharacterized protein</fullName>
    </submittedName>
</protein>
<dbReference type="AlphaFoldDB" id="A0A4Z1INR2"/>